<reference evidence="6" key="1">
    <citation type="submission" date="2025-08" db="UniProtKB">
        <authorList>
            <consortium name="Ensembl"/>
        </authorList>
    </citation>
    <scope>IDENTIFICATION</scope>
</reference>
<dbReference type="OMA" id="PPRMEPD"/>
<proteinExistence type="predicted"/>
<protein>
    <recommendedName>
        <fullName evidence="5">SUN domain-containing protein</fullName>
    </recommendedName>
</protein>
<dbReference type="Pfam" id="PF07738">
    <property type="entry name" value="Sad1_UNC"/>
    <property type="match status" value="1"/>
</dbReference>
<evidence type="ECO:0000313" key="6">
    <source>
        <dbReference type="Ensembl" id="ENSSPUP00000018880.1"/>
    </source>
</evidence>
<organism evidence="6 7">
    <name type="scientific">Sphenodon punctatus</name>
    <name type="common">Tuatara</name>
    <name type="synonym">Hatteria punctata</name>
    <dbReference type="NCBI Taxonomy" id="8508"/>
    <lineage>
        <taxon>Eukaryota</taxon>
        <taxon>Metazoa</taxon>
        <taxon>Chordata</taxon>
        <taxon>Craniata</taxon>
        <taxon>Vertebrata</taxon>
        <taxon>Euteleostomi</taxon>
        <taxon>Lepidosauria</taxon>
        <taxon>Sphenodontia</taxon>
        <taxon>Sphenodontidae</taxon>
        <taxon>Sphenodon</taxon>
    </lineage>
</organism>
<dbReference type="Ensembl" id="ENSSPUT00000020110.1">
    <property type="protein sequence ID" value="ENSSPUP00000018880.1"/>
    <property type="gene ID" value="ENSSPUG00000014568.1"/>
</dbReference>
<name>A0A8D0HF50_SPHPU</name>
<dbReference type="GO" id="GO:0034993">
    <property type="term" value="C:meiotic nuclear membrane microtubule tethering complex"/>
    <property type="evidence" value="ECO:0007669"/>
    <property type="project" value="TreeGrafter"/>
</dbReference>
<dbReference type="GO" id="GO:0043495">
    <property type="term" value="F:protein-membrane adaptor activity"/>
    <property type="evidence" value="ECO:0007669"/>
    <property type="project" value="TreeGrafter"/>
</dbReference>
<accession>A0A8D0HF50</accession>
<keyword evidence="3" id="KW-1133">Transmembrane helix</keyword>
<evidence type="ECO:0000256" key="2">
    <source>
        <dbReference type="ARBA" id="ARBA00022692"/>
    </source>
</evidence>
<comment type="subcellular location">
    <subcellularLocation>
        <location evidence="1">Nucleus inner membrane</location>
    </subcellularLocation>
</comment>
<evidence type="ECO:0000256" key="1">
    <source>
        <dbReference type="ARBA" id="ARBA00004540"/>
    </source>
</evidence>
<evidence type="ECO:0000256" key="4">
    <source>
        <dbReference type="ARBA" id="ARBA00023136"/>
    </source>
</evidence>
<keyword evidence="2" id="KW-0812">Transmembrane</keyword>
<dbReference type="InterPro" id="IPR012919">
    <property type="entry name" value="SUN_dom"/>
</dbReference>
<dbReference type="AlphaFoldDB" id="A0A8D0HF50"/>
<dbReference type="GeneTree" id="ENSGT00940000155225"/>
<dbReference type="PANTHER" id="PTHR12911:SF24">
    <property type="entry name" value="SUN DOMAIN-CONTAINING PROTEIN 3"/>
    <property type="match status" value="1"/>
</dbReference>
<evidence type="ECO:0000313" key="7">
    <source>
        <dbReference type="Proteomes" id="UP000694392"/>
    </source>
</evidence>
<keyword evidence="4" id="KW-0472">Membrane</keyword>
<dbReference type="PANTHER" id="PTHR12911">
    <property type="entry name" value="SAD1/UNC-84-LIKE PROTEIN-RELATED"/>
    <property type="match status" value="1"/>
</dbReference>
<dbReference type="Proteomes" id="UP000694392">
    <property type="component" value="Unplaced"/>
</dbReference>
<keyword evidence="7" id="KW-1185">Reference proteome</keyword>
<feature type="domain" description="SUN" evidence="5">
    <location>
        <begin position="1"/>
        <end position="72"/>
    </location>
</feature>
<dbReference type="PROSITE" id="PS51469">
    <property type="entry name" value="SUN"/>
    <property type="match status" value="1"/>
</dbReference>
<dbReference type="InterPro" id="IPR045119">
    <property type="entry name" value="SUN1-5"/>
</dbReference>
<dbReference type="Gene3D" id="2.60.120.260">
    <property type="entry name" value="Galactose-binding domain-like"/>
    <property type="match status" value="1"/>
</dbReference>
<reference evidence="6" key="2">
    <citation type="submission" date="2025-09" db="UniProtKB">
        <authorList>
            <consortium name="Ensembl"/>
        </authorList>
    </citation>
    <scope>IDENTIFICATION</scope>
</reference>
<dbReference type="GO" id="GO:0005637">
    <property type="term" value="C:nuclear inner membrane"/>
    <property type="evidence" value="ECO:0007669"/>
    <property type="project" value="UniProtKB-SubCell"/>
</dbReference>
<evidence type="ECO:0000256" key="3">
    <source>
        <dbReference type="ARBA" id="ARBA00022989"/>
    </source>
</evidence>
<sequence>MSLSKGLKEENEEQGALLGQFTYNNEGDLIQTFQLKNELSEFMSYVKLRVLSNWGHPNYTCIYRFRVHGDLQPPRMEPDNL</sequence>
<evidence type="ECO:0000259" key="5">
    <source>
        <dbReference type="PROSITE" id="PS51469"/>
    </source>
</evidence>